<evidence type="ECO:0000313" key="2">
    <source>
        <dbReference type="EMBL" id="KAF7271190.1"/>
    </source>
</evidence>
<feature type="region of interest" description="Disordered" evidence="1">
    <location>
        <begin position="174"/>
        <end position="195"/>
    </location>
</feature>
<comment type="caution">
    <text evidence="2">The sequence shown here is derived from an EMBL/GenBank/DDBJ whole genome shotgun (WGS) entry which is preliminary data.</text>
</comment>
<dbReference type="EMBL" id="JAACXV010014004">
    <property type="protein sequence ID" value="KAF7271190.1"/>
    <property type="molecule type" value="Genomic_DNA"/>
</dbReference>
<accession>A0A834HYY5</accession>
<dbReference type="Proteomes" id="UP000625711">
    <property type="component" value="Unassembled WGS sequence"/>
</dbReference>
<dbReference type="AlphaFoldDB" id="A0A834HYY5"/>
<organism evidence="2 3">
    <name type="scientific">Rhynchophorus ferrugineus</name>
    <name type="common">Red palm weevil</name>
    <name type="synonym">Curculio ferrugineus</name>
    <dbReference type="NCBI Taxonomy" id="354439"/>
    <lineage>
        <taxon>Eukaryota</taxon>
        <taxon>Metazoa</taxon>
        <taxon>Ecdysozoa</taxon>
        <taxon>Arthropoda</taxon>
        <taxon>Hexapoda</taxon>
        <taxon>Insecta</taxon>
        <taxon>Pterygota</taxon>
        <taxon>Neoptera</taxon>
        <taxon>Endopterygota</taxon>
        <taxon>Coleoptera</taxon>
        <taxon>Polyphaga</taxon>
        <taxon>Cucujiformia</taxon>
        <taxon>Curculionidae</taxon>
        <taxon>Dryophthorinae</taxon>
        <taxon>Rhynchophorus</taxon>
    </lineage>
</organism>
<sequence length="219" mass="25007">MDKRITRKKTTDTGQLETAEREANMYEGLDGNSGETDLDTKEVELTGLTMSALMGMDLTQLKRKINLCLEVIKGRTTKIHQALKKMQYGIGDCTVVCQTAKIGDIANLIERKIRKRDENSNTEKLFTRMGEQMARIEDKIEKMGRTRQTEKPHMENKTSKLTYAKALQNKTEQMTTGLNKNKETTRAWTPPDKNKQKNEVIVSFTNKTGEETKTELKNI</sequence>
<proteinExistence type="predicted"/>
<keyword evidence="3" id="KW-1185">Reference proteome</keyword>
<gene>
    <name evidence="2" type="ORF">GWI33_015909</name>
</gene>
<evidence type="ECO:0000313" key="3">
    <source>
        <dbReference type="Proteomes" id="UP000625711"/>
    </source>
</evidence>
<evidence type="ECO:0000256" key="1">
    <source>
        <dbReference type="SAM" id="MobiDB-lite"/>
    </source>
</evidence>
<name>A0A834HYY5_RHYFE</name>
<reference evidence="2" key="1">
    <citation type="submission" date="2020-08" db="EMBL/GenBank/DDBJ databases">
        <title>Genome sequencing and assembly of the red palm weevil Rhynchophorus ferrugineus.</title>
        <authorList>
            <person name="Dias G.B."/>
            <person name="Bergman C.M."/>
            <person name="Manee M."/>
        </authorList>
    </citation>
    <scope>NUCLEOTIDE SEQUENCE</scope>
    <source>
        <strain evidence="2">AA-2017</strain>
        <tissue evidence="2">Whole larva</tissue>
    </source>
</reference>
<protein>
    <submittedName>
        <fullName evidence="2">Uncharacterized protein</fullName>
    </submittedName>
</protein>